<dbReference type="GO" id="GO:0006094">
    <property type="term" value="P:gluconeogenesis"/>
    <property type="evidence" value="ECO:0007669"/>
    <property type="project" value="UniProtKB-KW"/>
</dbReference>
<dbReference type="Pfam" id="PF00300">
    <property type="entry name" value="His_Phos_1"/>
    <property type="match status" value="1"/>
</dbReference>
<evidence type="ECO:0000256" key="2">
    <source>
        <dbReference type="ARBA" id="ARBA00012028"/>
    </source>
</evidence>
<reference evidence="8" key="2">
    <citation type="submission" date="2012-01" db="EMBL/GenBank/DDBJ databases">
        <title>Complete sequence of chromosome of Rahnella aquatilis CIP 78.65.</title>
        <authorList>
            <person name="Lucas S."/>
            <person name="Han J."/>
            <person name="Lapidus A."/>
            <person name="Cheng J.-F."/>
            <person name="Goodwin L."/>
            <person name="Pitluck S."/>
            <person name="Peters L."/>
            <person name="Ovchinnikova G."/>
            <person name="Held B."/>
            <person name="Detter J.C."/>
            <person name="Han C."/>
            <person name="Tapia R."/>
            <person name="Land M."/>
            <person name="Hauser L."/>
            <person name="Kyrpides N."/>
            <person name="Ivanova N."/>
            <person name="Pagani I."/>
            <person name="Sobecky P."/>
            <person name="Martinez R."/>
            <person name="Woyke T."/>
        </authorList>
    </citation>
    <scope>NUCLEOTIDE SEQUENCE [LARGE SCALE GENOMIC DNA]</scope>
    <source>
        <strain evidence="8">ATCC 33071 / DSM 4594 / JCM 1683 / NBRC 105701 / NCIMB 13365 / CIP 78.65</strain>
    </source>
</reference>
<keyword evidence="5" id="KW-0413">Isomerase</keyword>
<evidence type="ECO:0000256" key="3">
    <source>
        <dbReference type="ARBA" id="ARBA00022432"/>
    </source>
</evidence>
<keyword evidence="4" id="KW-0324">Glycolysis</keyword>
<evidence type="ECO:0000256" key="5">
    <source>
        <dbReference type="ARBA" id="ARBA00023235"/>
    </source>
</evidence>
<dbReference type="EMBL" id="CP003244">
    <property type="protein sequence ID" value="AEX50544.1"/>
    <property type="molecule type" value="Genomic_DNA"/>
</dbReference>
<dbReference type="SMART" id="SM00855">
    <property type="entry name" value="PGAM"/>
    <property type="match status" value="1"/>
</dbReference>
<dbReference type="GO" id="GO:0006096">
    <property type="term" value="P:glycolytic process"/>
    <property type="evidence" value="ECO:0007669"/>
    <property type="project" value="UniProtKB-KW"/>
</dbReference>
<name>H2IUF0_RAHAC</name>
<evidence type="ECO:0000256" key="6">
    <source>
        <dbReference type="PIRSR" id="PIRSR613078-2"/>
    </source>
</evidence>
<evidence type="ECO:0000256" key="1">
    <source>
        <dbReference type="ARBA" id="ARBA00006717"/>
    </source>
</evidence>
<dbReference type="GO" id="GO:0004619">
    <property type="term" value="F:phosphoglycerate mutase activity"/>
    <property type="evidence" value="ECO:0007669"/>
    <property type="project" value="UniProtKB-EC"/>
</dbReference>
<dbReference type="STRING" id="745277.Rahaq2_0617"/>
<dbReference type="PANTHER" id="PTHR11931">
    <property type="entry name" value="PHOSPHOGLYCERATE MUTASE"/>
    <property type="match status" value="1"/>
</dbReference>
<evidence type="ECO:0000313" key="8">
    <source>
        <dbReference type="Proteomes" id="UP000009010"/>
    </source>
</evidence>
<feature type="binding site" evidence="6">
    <location>
        <begin position="25"/>
        <end position="32"/>
    </location>
    <ligand>
        <name>substrate</name>
    </ligand>
</feature>
<keyword evidence="8" id="KW-1185">Reference proteome</keyword>
<dbReference type="CDD" id="cd07067">
    <property type="entry name" value="HP_PGM_like"/>
    <property type="match status" value="1"/>
</dbReference>
<protein>
    <recommendedName>
        <fullName evidence="2">phosphoglycerate mutase (2,3-diphosphoglycerate-dependent)</fullName>
        <ecNumber evidence="2">5.4.2.11</ecNumber>
    </recommendedName>
</protein>
<organism evidence="7 8">
    <name type="scientific">Rahnella aquatilis (strain ATCC 33071 / DSM 4594 / JCM 1683 / NBRC 105701 / NCIMB 13365 / CIP 78.65)</name>
    <dbReference type="NCBI Taxonomy" id="745277"/>
    <lineage>
        <taxon>Bacteria</taxon>
        <taxon>Pseudomonadati</taxon>
        <taxon>Pseudomonadota</taxon>
        <taxon>Gammaproteobacteria</taxon>
        <taxon>Enterobacterales</taxon>
        <taxon>Yersiniaceae</taxon>
        <taxon>Rahnella</taxon>
    </lineage>
</organism>
<dbReference type="AlphaFoldDB" id="H2IUF0"/>
<feature type="binding site" evidence="6">
    <location>
        <position position="75"/>
    </location>
    <ligand>
        <name>substrate</name>
    </ligand>
</feature>
<dbReference type="Gene3D" id="3.40.50.1240">
    <property type="entry name" value="Phosphoglycerate mutase-like"/>
    <property type="match status" value="1"/>
</dbReference>
<dbReference type="InterPro" id="IPR029033">
    <property type="entry name" value="His_PPase_superfam"/>
</dbReference>
<comment type="similarity">
    <text evidence="1">Belongs to the phosphoglycerate mutase family. BPG-dependent PGAM subfamily.</text>
</comment>
<sequence length="217" mass="24952">MIANSRAKSAFSIPMDSKMEIYLLRHGASTSNEKRIVCGAADYPLSEKGKAQAYQVCQTLNNIPFTHVYTSPLSRARETIANLTCSSNAIIEEELVELNTGLVSHITVDELWETEPRYRYQGLDPDFKYPEGECLNDMLLRVGNWFEKRFIEWNSSDTILIAGHEGTVCGILHRLLKLQIDHYPTFTIGNCEYIRITINEDRQIRYQFFPLHPVEIF</sequence>
<evidence type="ECO:0000256" key="4">
    <source>
        <dbReference type="ARBA" id="ARBA00023152"/>
    </source>
</evidence>
<accession>H2IUF0</accession>
<dbReference type="EC" id="5.4.2.11" evidence="2"/>
<evidence type="ECO:0000313" key="7">
    <source>
        <dbReference type="EMBL" id="AEX50544.1"/>
    </source>
</evidence>
<dbReference type="Proteomes" id="UP000009010">
    <property type="component" value="Chromosome"/>
</dbReference>
<gene>
    <name evidence="7" type="ordered locus">Rahaq2_0617</name>
</gene>
<dbReference type="HOGENOM" id="CLU_033323_9_5_6"/>
<dbReference type="KEGG" id="raq:Rahaq2_0617"/>
<reference evidence="7 8" key="1">
    <citation type="journal article" date="2012" name="J. Bacteriol.">
        <title>Complete Genome Sequence of Rahnella aquatilis CIP 78.65.</title>
        <authorList>
            <person name="Martinez R.J."/>
            <person name="Bruce D."/>
            <person name="Detter C."/>
            <person name="Goodwin L.A."/>
            <person name="Han J."/>
            <person name="Han C.S."/>
            <person name="Held B."/>
            <person name="Land M.L."/>
            <person name="Mikhailova N."/>
            <person name="Nolan M."/>
            <person name="Pennacchio L."/>
            <person name="Pitluck S."/>
            <person name="Tapia R."/>
            <person name="Woyke T."/>
            <person name="Sobecky P.A."/>
        </authorList>
    </citation>
    <scope>NUCLEOTIDE SEQUENCE [LARGE SCALE GENOMIC DNA]</scope>
    <source>
        <strain evidence="8">ATCC 33071 / DSM 4594 / JCM 1683 / NBRC 105701 / NCIMB 13365 / CIP 78.65</strain>
    </source>
</reference>
<dbReference type="InterPro" id="IPR013078">
    <property type="entry name" value="His_Pase_superF_clade-1"/>
</dbReference>
<dbReference type="SUPFAM" id="SSF53254">
    <property type="entry name" value="Phosphoglycerate mutase-like"/>
    <property type="match status" value="1"/>
</dbReference>
<dbReference type="InterPro" id="IPR005952">
    <property type="entry name" value="Phosphogly_mut1"/>
</dbReference>
<keyword evidence="3" id="KW-0312">Gluconeogenesis</keyword>
<proteinExistence type="inferred from homology"/>